<evidence type="ECO:0000256" key="3">
    <source>
        <dbReference type="SAM" id="Phobius"/>
    </source>
</evidence>
<dbReference type="InterPro" id="IPR001623">
    <property type="entry name" value="DnaJ_domain"/>
</dbReference>
<evidence type="ECO:0000259" key="4">
    <source>
        <dbReference type="PROSITE" id="PS50076"/>
    </source>
</evidence>
<dbReference type="EMBL" id="CP002349">
    <property type="protein sequence ID" value="ADR23420.1"/>
    <property type="molecule type" value="Genomic_DNA"/>
</dbReference>
<keyword evidence="2" id="KW-0802">TPR repeat</keyword>
<dbReference type="InterPro" id="IPR036869">
    <property type="entry name" value="J_dom_sf"/>
</dbReference>
<keyword evidence="1" id="KW-0677">Repeat</keyword>
<dbReference type="PRINTS" id="PR00625">
    <property type="entry name" value="JDOMAIN"/>
</dbReference>
<dbReference type="PANTHER" id="PTHR45188">
    <property type="entry name" value="DNAJ PROTEIN P58IPK HOMOLOG"/>
    <property type="match status" value="1"/>
</dbReference>
<dbReference type="Pfam" id="PF00226">
    <property type="entry name" value="DnaJ"/>
    <property type="match status" value="1"/>
</dbReference>
<dbReference type="PROSITE" id="PS50076">
    <property type="entry name" value="DNAJ_2"/>
    <property type="match status" value="1"/>
</dbReference>
<protein>
    <submittedName>
        <fullName evidence="5">Heat shock protein DnaJ domain protein</fullName>
    </submittedName>
</protein>
<accession>E4TMI6</accession>
<keyword evidence="5" id="KW-0346">Stress response</keyword>
<feature type="domain" description="J" evidence="4">
    <location>
        <begin position="3"/>
        <end position="66"/>
    </location>
</feature>
<dbReference type="SUPFAM" id="SSF46565">
    <property type="entry name" value="Chaperone J-domain"/>
    <property type="match status" value="1"/>
</dbReference>
<evidence type="ECO:0000256" key="1">
    <source>
        <dbReference type="ARBA" id="ARBA00022737"/>
    </source>
</evidence>
<feature type="transmembrane region" description="Helical" evidence="3">
    <location>
        <begin position="120"/>
        <end position="140"/>
    </location>
</feature>
<dbReference type="AlphaFoldDB" id="E4TMI6"/>
<dbReference type="Proteomes" id="UP000008720">
    <property type="component" value="Chromosome"/>
</dbReference>
<dbReference type="Gene3D" id="1.10.287.110">
    <property type="entry name" value="DnaJ domain"/>
    <property type="match status" value="1"/>
</dbReference>
<keyword evidence="3" id="KW-0812">Transmembrane</keyword>
<gene>
    <name evidence="5" type="ordered locus">Ftrac_3446</name>
</gene>
<dbReference type="SMART" id="SM00271">
    <property type="entry name" value="DnaJ"/>
    <property type="match status" value="1"/>
</dbReference>
<sequence length="170" mass="19750">MKDYYKILKISKNASEIDVKRAFRKKALLTHPDKTNWDSKQQFLDIYEAYSVLSDYKKKAKYDKFYQKAGREVERKMAEPELDLVSISENGKVYAENYQKFNRELILIIIMEILLGADRLLYAALICIILGLWTVVSGIIDFRFTYSLVGLGLASLGLYLAILKINRLDY</sequence>
<dbReference type="eggNOG" id="COG0484">
    <property type="taxonomic scope" value="Bacteria"/>
</dbReference>
<dbReference type="HOGENOM" id="CLU_1568869_0_0_10"/>
<dbReference type="RefSeq" id="WP_013455562.1">
    <property type="nucleotide sequence ID" value="NC_014759.1"/>
</dbReference>
<dbReference type="OrthoDB" id="1495940at2"/>
<evidence type="ECO:0000313" key="6">
    <source>
        <dbReference type="Proteomes" id="UP000008720"/>
    </source>
</evidence>
<name>E4TMI6_MARTH</name>
<keyword evidence="3" id="KW-1133">Transmembrane helix</keyword>
<keyword evidence="6" id="KW-1185">Reference proteome</keyword>
<feature type="transmembrane region" description="Helical" evidence="3">
    <location>
        <begin position="146"/>
        <end position="165"/>
    </location>
</feature>
<dbReference type="CDD" id="cd06257">
    <property type="entry name" value="DnaJ"/>
    <property type="match status" value="1"/>
</dbReference>
<proteinExistence type="predicted"/>
<evidence type="ECO:0000313" key="5">
    <source>
        <dbReference type="EMBL" id="ADR23420.1"/>
    </source>
</evidence>
<dbReference type="PANTHER" id="PTHR45188:SF2">
    <property type="entry name" value="DNAJ HOMOLOG SUBFAMILY C MEMBER 7"/>
    <property type="match status" value="1"/>
</dbReference>
<dbReference type="KEGG" id="mtt:Ftrac_3446"/>
<dbReference type="STRING" id="643867.Ftrac_3446"/>
<evidence type="ECO:0000256" key="2">
    <source>
        <dbReference type="ARBA" id="ARBA00022803"/>
    </source>
</evidence>
<organism evidence="5 6">
    <name type="scientific">Marivirga tractuosa (strain ATCC 23168 / DSM 4126 / NBRC 15989 / NCIMB 1408 / VKM B-1430 / H-43)</name>
    <name type="common">Microscilla tractuosa</name>
    <name type="synonym">Flexibacter tractuosus</name>
    <dbReference type="NCBI Taxonomy" id="643867"/>
    <lineage>
        <taxon>Bacteria</taxon>
        <taxon>Pseudomonadati</taxon>
        <taxon>Bacteroidota</taxon>
        <taxon>Cytophagia</taxon>
        <taxon>Cytophagales</taxon>
        <taxon>Marivirgaceae</taxon>
        <taxon>Marivirga</taxon>
    </lineage>
</organism>
<keyword evidence="3" id="KW-0472">Membrane</keyword>
<reference evidence="5 6" key="1">
    <citation type="journal article" date="2011" name="Stand. Genomic Sci.">
        <title>Complete genome sequence of Marivirga tractuosa type strain (H-43).</title>
        <authorList>
            <person name="Pagani I."/>
            <person name="Chertkov O."/>
            <person name="Lapidus A."/>
            <person name="Lucas S."/>
            <person name="Del Rio T.G."/>
            <person name="Tice H."/>
            <person name="Copeland A."/>
            <person name="Cheng J.F."/>
            <person name="Nolan M."/>
            <person name="Saunders E."/>
            <person name="Pitluck S."/>
            <person name="Held B."/>
            <person name="Goodwin L."/>
            <person name="Liolios K."/>
            <person name="Ovchinikova G."/>
            <person name="Ivanova N."/>
            <person name="Mavromatis K."/>
            <person name="Pati A."/>
            <person name="Chen A."/>
            <person name="Palaniappan K."/>
            <person name="Land M."/>
            <person name="Hauser L."/>
            <person name="Jeffries C.D."/>
            <person name="Detter J.C."/>
            <person name="Han C."/>
            <person name="Tapia R."/>
            <person name="Ngatchou-Djao O.D."/>
            <person name="Rohde M."/>
            <person name="Goker M."/>
            <person name="Spring S."/>
            <person name="Sikorski J."/>
            <person name="Woyke T."/>
            <person name="Bristow J."/>
            <person name="Eisen J.A."/>
            <person name="Markowitz V."/>
            <person name="Hugenholtz P."/>
            <person name="Klenk H.P."/>
            <person name="Kyrpides N.C."/>
        </authorList>
    </citation>
    <scope>NUCLEOTIDE SEQUENCE [LARGE SCALE GENOMIC DNA]</scope>
    <source>
        <strain evidence="6">ATCC 23168 / DSM 4126 / NBRC 15989 / NCIMB 1408 / VKM B-1430 / H-43</strain>
    </source>
</reference>